<sequence length="388" mass="44653">MHSNEELQLLETVWNISPMADFFQKYVGNLPDWKVFSYGAHSKILNECVLFYHRQRQATQAAAETVLWDQIPVRPQIQETFPLELWQEIFWCMDLPALGRLAATCRQLYKVVHKLIDRVVRNAFERACIDFDVWRYLLVQTSAVMSGWSAYDLLVLGQLRDSFASSKQIAVYIQNGFSRHFVDYMSYAMGWKLVGLEPAQHEYELERILLHPPSGSASPITIVLHVGRANELEEPRCTALRVGLTSEMVFFDGARLTVPYYSYATSRIAFPNRSYLPRTLPPASEPLPEEVTARLHGVRIRPFARAAARVYNFCSLADEETDHFVFAAKAWGRVIEPKLPVVWRLSQPSSYRDLSRFFVRTGLPSDEQWEESVLLIDAKWEARLVDAA</sequence>
<dbReference type="InterPro" id="IPR036047">
    <property type="entry name" value="F-box-like_dom_sf"/>
</dbReference>
<dbReference type="Proteomes" id="UP000815677">
    <property type="component" value="Unassembled WGS sequence"/>
</dbReference>
<dbReference type="SUPFAM" id="SSF81383">
    <property type="entry name" value="F-box domain"/>
    <property type="match status" value="1"/>
</dbReference>
<dbReference type="EMBL" id="DF842776">
    <property type="protein sequence ID" value="GAT46789.1"/>
    <property type="molecule type" value="Genomic_DNA"/>
</dbReference>
<proteinExistence type="predicted"/>
<evidence type="ECO:0000313" key="2">
    <source>
        <dbReference type="Proteomes" id="UP000815677"/>
    </source>
</evidence>
<organism evidence="1 2">
    <name type="scientific">Mycena chlorophos</name>
    <name type="common">Agaric fungus</name>
    <name type="synonym">Agaricus chlorophos</name>
    <dbReference type="NCBI Taxonomy" id="658473"/>
    <lineage>
        <taxon>Eukaryota</taxon>
        <taxon>Fungi</taxon>
        <taxon>Dikarya</taxon>
        <taxon>Basidiomycota</taxon>
        <taxon>Agaricomycotina</taxon>
        <taxon>Agaricomycetes</taxon>
        <taxon>Agaricomycetidae</taxon>
        <taxon>Agaricales</taxon>
        <taxon>Marasmiineae</taxon>
        <taxon>Mycenaceae</taxon>
        <taxon>Mycena</taxon>
    </lineage>
</organism>
<accession>A0ABQ0L6K3</accession>
<evidence type="ECO:0008006" key="3">
    <source>
        <dbReference type="Google" id="ProtNLM"/>
    </source>
</evidence>
<gene>
    <name evidence="1" type="ORF">MCHLO_04288</name>
</gene>
<name>A0ABQ0L6K3_MYCCL</name>
<reference evidence="1" key="1">
    <citation type="submission" date="2014-09" db="EMBL/GenBank/DDBJ databases">
        <title>Genome sequence of the luminous mushroom Mycena chlorophos for searching fungal bioluminescence genes.</title>
        <authorList>
            <person name="Tanaka Y."/>
            <person name="Kasuga D."/>
            <person name="Oba Y."/>
            <person name="Hase S."/>
            <person name="Sato K."/>
            <person name="Oba Y."/>
            <person name="Sakakibara Y."/>
        </authorList>
    </citation>
    <scope>NUCLEOTIDE SEQUENCE</scope>
</reference>
<protein>
    <recommendedName>
        <fullName evidence="3">F-box domain-containing protein</fullName>
    </recommendedName>
</protein>
<dbReference type="CDD" id="cd09917">
    <property type="entry name" value="F-box_SF"/>
    <property type="match status" value="1"/>
</dbReference>
<keyword evidence="2" id="KW-1185">Reference proteome</keyword>
<evidence type="ECO:0000313" key="1">
    <source>
        <dbReference type="EMBL" id="GAT46789.1"/>
    </source>
</evidence>